<dbReference type="Pfam" id="PF00027">
    <property type="entry name" value="cNMP_binding"/>
    <property type="match status" value="1"/>
</dbReference>
<dbReference type="PROSITE" id="PS00889">
    <property type="entry name" value="CNMP_BINDING_2"/>
    <property type="match status" value="1"/>
</dbReference>
<reference evidence="2 3" key="1">
    <citation type="submission" date="2019-03" db="EMBL/GenBank/DDBJ databases">
        <title>An improved genome assembly of the fluke Schistosoma japonicum.</title>
        <authorList>
            <person name="Hu W."/>
            <person name="Luo F."/>
            <person name="Yin M."/>
            <person name="Mo X."/>
            <person name="Sun C."/>
            <person name="Wu Q."/>
            <person name="Zhu B."/>
            <person name="Xiang M."/>
            <person name="Wang J."/>
            <person name="Wang Y."/>
            <person name="Zhang T."/>
            <person name="Xu B."/>
            <person name="Zheng H."/>
            <person name="Feng Z."/>
        </authorList>
    </citation>
    <scope>NUCLEOTIDE SEQUENCE [LARGE SCALE GENOMIC DNA]</scope>
    <source>
        <strain evidence="2">HuSjv2</strain>
        <tissue evidence="2">Worms</tissue>
    </source>
</reference>
<dbReference type="PROSITE" id="PS00888">
    <property type="entry name" value="CNMP_BINDING_1"/>
    <property type="match status" value="1"/>
</dbReference>
<organism evidence="2 3">
    <name type="scientific">Schistosoma japonicum</name>
    <name type="common">Blood fluke</name>
    <dbReference type="NCBI Taxonomy" id="6182"/>
    <lineage>
        <taxon>Eukaryota</taxon>
        <taxon>Metazoa</taxon>
        <taxon>Spiralia</taxon>
        <taxon>Lophotrochozoa</taxon>
        <taxon>Platyhelminthes</taxon>
        <taxon>Trematoda</taxon>
        <taxon>Digenea</taxon>
        <taxon>Strigeidida</taxon>
        <taxon>Schistosomatoidea</taxon>
        <taxon>Schistosomatidae</taxon>
        <taxon>Schistosoma</taxon>
    </lineage>
</organism>
<dbReference type="AlphaFoldDB" id="A0A4Z2D716"/>
<dbReference type="InterPro" id="IPR000595">
    <property type="entry name" value="cNMP-bd_dom"/>
</dbReference>
<dbReference type="OrthoDB" id="2021138at2759"/>
<dbReference type="InterPro" id="IPR018488">
    <property type="entry name" value="cNMP-bd_CS"/>
</dbReference>
<dbReference type="Proteomes" id="UP000311919">
    <property type="component" value="Unassembled WGS sequence"/>
</dbReference>
<feature type="domain" description="Cyclic nucleotide-binding" evidence="1">
    <location>
        <begin position="38"/>
        <end position="151"/>
    </location>
</feature>
<dbReference type="PANTHER" id="PTHR23011:SF28">
    <property type="entry name" value="CYCLIC NUCLEOTIDE-BINDING DOMAIN CONTAINING PROTEIN"/>
    <property type="match status" value="1"/>
</dbReference>
<sequence length="523" mass="60684">MRQPLSKDLVDVLIKPNNLRSTIEIRHIAVWFKENIMAFKDVPIEILMKLVAECKAEFKYPNDVIIREGDIGDCMYVLLSGCVSVHYRGDQSNATNENDLVETYKLLDDELNHTFEINHDLGPQVGQLEAGSVFGEVALIEDCLRTASIIALPINNVELHKQEHDNQQLLSSSSSSSTAAAAAESFFTNQQSVCLVNISRRLYNITVRNQIEQEFHERIKGELRITLHDKSFRKSKKHQYNSSSGKYNLPFITGSNPNSPEKTGSLCIGDLEFLLKYPKYLFSVISNASITIIYFMNKHNAERYLLGYYSKSIHYQSPIHHLTLYEFIQLVELRLISIIKYVPNNLKNMLFNAFNELLKIEEDKLKHLLHFKVTNSKFNLTQSKLLMNSFDRNKFKEELLNNSYQIYKSTLKSMPKVSVNYHSNKNEMSLNALQQSVQDSINKFNTVHTKLNMHFSMLQANYNELKEIVQLNSLPYEYRVNAGRLLQQFNNQQLQIKIQNFIKDLNDFKVKQSERYHTVYMKH</sequence>
<evidence type="ECO:0000313" key="2">
    <source>
        <dbReference type="EMBL" id="TNN12281.1"/>
    </source>
</evidence>
<keyword evidence="3" id="KW-1185">Reference proteome</keyword>
<dbReference type="PROSITE" id="PS50042">
    <property type="entry name" value="CNMP_BINDING_3"/>
    <property type="match status" value="1"/>
</dbReference>
<evidence type="ECO:0000259" key="1">
    <source>
        <dbReference type="PROSITE" id="PS50042"/>
    </source>
</evidence>
<evidence type="ECO:0000313" key="3">
    <source>
        <dbReference type="Proteomes" id="UP000311919"/>
    </source>
</evidence>
<dbReference type="EMBL" id="SKCS01000241">
    <property type="protein sequence ID" value="TNN12281.1"/>
    <property type="molecule type" value="Genomic_DNA"/>
</dbReference>
<comment type="caution">
    <text evidence="2">The sequence shown here is derived from an EMBL/GenBank/DDBJ whole genome shotgun (WGS) entry which is preliminary data.</text>
</comment>
<dbReference type="CDD" id="cd00038">
    <property type="entry name" value="CAP_ED"/>
    <property type="match status" value="1"/>
</dbReference>
<dbReference type="InterPro" id="IPR014710">
    <property type="entry name" value="RmlC-like_jellyroll"/>
</dbReference>
<name>A0A4Z2D716_SCHJA</name>
<dbReference type="Gene3D" id="2.60.120.10">
    <property type="entry name" value="Jelly Rolls"/>
    <property type="match status" value="1"/>
</dbReference>
<dbReference type="InterPro" id="IPR018490">
    <property type="entry name" value="cNMP-bd_dom_sf"/>
</dbReference>
<dbReference type="PANTHER" id="PTHR23011">
    <property type="entry name" value="CYCLIC NUCLEOTIDE-BINDING DOMAIN CONTAINING PROTEIN"/>
    <property type="match status" value="1"/>
</dbReference>
<protein>
    <submittedName>
        <fullName evidence="2">cAMP-dependent kinase regulatory subunit-like isoform X2</fullName>
    </submittedName>
</protein>
<dbReference type="STRING" id="6182.A0A4Z2D716"/>
<proteinExistence type="predicted"/>
<accession>A0A4Z2D716</accession>
<dbReference type="SUPFAM" id="SSF51206">
    <property type="entry name" value="cAMP-binding domain-like"/>
    <property type="match status" value="1"/>
</dbReference>
<gene>
    <name evidence="2" type="ORF">EWB00_003861</name>
</gene>